<evidence type="ECO:0000256" key="1">
    <source>
        <dbReference type="ARBA" id="ARBA00004123"/>
    </source>
</evidence>
<evidence type="ECO:0000256" key="5">
    <source>
        <dbReference type="ARBA" id="ARBA00022833"/>
    </source>
</evidence>
<dbReference type="OrthoDB" id="511529at2759"/>
<comment type="similarity">
    <text evidence="2">Belongs to the TFIIB family.</text>
</comment>
<name>A0A3E2HJW6_SCYLI</name>
<dbReference type="InterPro" id="IPR013150">
    <property type="entry name" value="TFIIB_cyclin"/>
</dbReference>
<feature type="compositionally biased region" description="Acidic residues" evidence="11">
    <location>
        <begin position="675"/>
        <end position="709"/>
    </location>
</feature>
<dbReference type="GO" id="GO:0017025">
    <property type="term" value="F:TBP-class protein binding"/>
    <property type="evidence" value="ECO:0007669"/>
    <property type="project" value="InterPro"/>
</dbReference>
<feature type="domain" description="Cyclin-like" evidence="12">
    <location>
        <begin position="222"/>
        <end position="306"/>
    </location>
</feature>
<dbReference type="OMA" id="EPPCKVM"/>
<dbReference type="Gene3D" id="1.10.472.10">
    <property type="entry name" value="Cyclin-like"/>
    <property type="match status" value="2"/>
</dbReference>
<keyword evidence="3" id="KW-0479">Metal-binding</keyword>
<dbReference type="CDD" id="cd20554">
    <property type="entry name" value="CYCLIN_TFIIIB90_rpt2"/>
    <property type="match status" value="1"/>
</dbReference>
<evidence type="ECO:0000313" key="13">
    <source>
        <dbReference type="EMBL" id="RFU33696.1"/>
    </source>
</evidence>
<keyword evidence="8" id="KW-0804">Transcription</keyword>
<evidence type="ECO:0000256" key="11">
    <source>
        <dbReference type="SAM" id="MobiDB-lite"/>
    </source>
</evidence>
<feature type="compositionally biased region" description="Basic residues" evidence="11">
    <location>
        <begin position="589"/>
        <end position="598"/>
    </location>
</feature>
<dbReference type="GO" id="GO:0000995">
    <property type="term" value="F:RNA polymerase III general transcription initiation factor activity"/>
    <property type="evidence" value="ECO:0007669"/>
    <property type="project" value="TreeGrafter"/>
</dbReference>
<evidence type="ECO:0000313" key="14">
    <source>
        <dbReference type="Proteomes" id="UP000258309"/>
    </source>
</evidence>
<dbReference type="InterPro" id="IPR036915">
    <property type="entry name" value="Cyclin-like_sf"/>
</dbReference>
<accession>A0A3E2HJW6</accession>
<dbReference type="AlphaFoldDB" id="A0A3E2HJW6"/>
<feature type="region of interest" description="Disordered" evidence="11">
    <location>
        <begin position="405"/>
        <end position="426"/>
    </location>
</feature>
<organism evidence="13 14">
    <name type="scientific">Scytalidium lignicola</name>
    <name type="common">Hyphomycete</name>
    <dbReference type="NCBI Taxonomy" id="5539"/>
    <lineage>
        <taxon>Eukaryota</taxon>
        <taxon>Fungi</taxon>
        <taxon>Dikarya</taxon>
        <taxon>Ascomycota</taxon>
        <taxon>Pezizomycotina</taxon>
        <taxon>Leotiomycetes</taxon>
        <taxon>Leotiomycetes incertae sedis</taxon>
        <taxon>Scytalidium</taxon>
    </lineage>
</organism>
<dbReference type="GO" id="GO:0097550">
    <property type="term" value="C:transcription preinitiation complex"/>
    <property type="evidence" value="ECO:0007669"/>
    <property type="project" value="TreeGrafter"/>
</dbReference>
<keyword evidence="14" id="KW-1185">Reference proteome</keyword>
<dbReference type="InterPro" id="IPR011665">
    <property type="entry name" value="BRF1_TBP-bd_dom"/>
</dbReference>
<dbReference type="InterPro" id="IPR013763">
    <property type="entry name" value="Cyclin-like_dom"/>
</dbReference>
<dbReference type="Pfam" id="PF07741">
    <property type="entry name" value="BRF1"/>
    <property type="match status" value="1"/>
</dbReference>
<dbReference type="GO" id="GO:0001006">
    <property type="term" value="F:RNA polymerase III type 3 promoter sequence-specific DNA binding"/>
    <property type="evidence" value="ECO:0007669"/>
    <property type="project" value="TreeGrafter"/>
</dbReference>
<feature type="compositionally biased region" description="Polar residues" evidence="11">
    <location>
        <begin position="645"/>
        <end position="659"/>
    </location>
</feature>
<dbReference type="GO" id="GO:0006384">
    <property type="term" value="P:transcription initiation at RNA polymerase III promoter"/>
    <property type="evidence" value="ECO:0007669"/>
    <property type="project" value="UniProtKB-ARBA"/>
</dbReference>
<evidence type="ECO:0000256" key="4">
    <source>
        <dbReference type="ARBA" id="ARBA00022771"/>
    </source>
</evidence>
<evidence type="ECO:0000256" key="3">
    <source>
        <dbReference type="ARBA" id="ARBA00022723"/>
    </source>
</evidence>
<dbReference type="FunFam" id="1.10.472.10:FF:000002">
    <property type="entry name" value="Transcription factor IIIB 90 kDa subunit"/>
    <property type="match status" value="1"/>
</dbReference>
<feature type="non-terminal residue" evidence="13">
    <location>
        <position position="709"/>
    </location>
</feature>
<dbReference type="GO" id="GO:0070897">
    <property type="term" value="P:transcription preinitiation complex assembly"/>
    <property type="evidence" value="ECO:0007669"/>
    <property type="project" value="InterPro"/>
</dbReference>
<keyword evidence="6" id="KW-0805">Transcription regulation</keyword>
<dbReference type="GO" id="GO:0008270">
    <property type="term" value="F:zinc ion binding"/>
    <property type="evidence" value="ECO:0007669"/>
    <property type="project" value="UniProtKB-KW"/>
</dbReference>
<keyword evidence="4" id="KW-0863">Zinc-finger</keyword>
<dbReference type="PANTHER" id="PTHR11618">
    <property type="entry name" value="TRANSCRIPTION INITIATION FACTOR IIB-RELATED"/>
    <property type="match status" value="1"/>
</dbReference>
<comment type="caution">
    <text evidence="13">The sequence shown here is derived from an EMBL/GenBank/DDBJ whole genome shotgun (WGS) entry which is preliminary data.</text>
</comment>
<proteinExistence type="inferred from homology"/>
<keyword evidence="5" id="KW-0862">Zinc</keyword>
<feature type="compositionally biased region" description="Low complexity" evidence="11">
    <location>
        <begin position="661"/>
        <end position="674"/>
    </location>
</feature>
<evidence type="ECO:0000256" key="9">
    <source>
        <dbReference type="ARBA" id="ARBA00023242"/>
    </source>
</evidence>
<feature type="compositionally biased region" description="Acidic residues" evidence="11">
    <location>
        <begin position="354"/>
        <end position="368"/>
    </location>
</feature>
<comment type="subcellular location">
    <subcellularLocation>
        <location evidence="1">Nucleus</location>
    </subcellularLocation>
</comment>
<dbReference type="SMART" id="SM00385">
    <property type="entry name" value="CYCLIN"/>
    <property type="match status" value="2"/>
</dbReference>
<feature type="region of interest" description="Disordered" evidence="11">
    <location>
        <begin position="343"/>
        <end position="393"/>
    </location>
</feature>
<feature type="domain" description="Cyclin-like" evidence="12">
    <location>
        <begin position="124"/>
        <end position="206"/>
    </location>
</feature>
<feature type="compositionally biased region" description="Pro residues" evidence="11">
    <location>
        <begin position="1"/>
        <end position="13"/>
    </location>
</feature>
<feature type="region of interest" description="Disordered" evidence="11">
    <location>
        <begin position="641"/>
        <end position="709"/>
    </location>
</feature>
<dbReference type="Gene3D" id="1.20.5.650">
    <property type="entry name" value="Single helix bin"/>
    <property type="match status" value="1"/>
</dbReference>
<dbReference type="GO" id="GO:0005634">
    <property type="term" value="C:nucleus"/>
    <property type="evidence" value="ECO:0007669"/>
    <property type="project" value="UniProtKB-SubCell"/>
</dbReference>
<evidence type="ECO:0000256" key="6">
    <source>
        <dbReference type="ARBA" id="ARBA00023015"/>
    </source>
</evidence>
<dbReference type="STRING" id="5539.A0A3E2HJW6"/>
<dbReference type="EMBL" id="NCSJ02000031">
    <property type="protein sequence ID" value="RFU33696.1"/>
    <property type="molecule type" value="Genomic_DNA"/>
</dbReference>
<keyword evidence="9" id="KW-0539">Nucleus</keyword>
<reference evidence="13 14" key="1">
    <citation type="submission" date="2018-05" db="EMBL/GenBank/DDBJ databases">
        <title>Draft genome sequence of Scytalidium lignicola DSM 105466, a ubiquitous saprotrophic fungus.</title>
        <authorList>
            <person name="Buettner E."/>
            <person name="Gebauer A.M."/>
            <person name="Hofrichter M."/>
            <person name="Liers C."/>
            <person name="Kellner H."/>
        </authorList>
    </citation>
    <scope>NUCLEOTIDE SEQUENCE [LARGE SCALE GENOMIC DNA]</scope>
    <source>
        <strain evidence="13 14">DSM 105466</strain>
    </source>
</reference>
<sequence length="709" mass="78119">MGRPSKPLPPRRPNPISRMKPVREPTKSAAMAPPRGPLAQRACPNKECTAPKIEDGICHNCGTILDDSNIVSEVQFGENSTGAAVVVGSFIGEDQGAARSMGPAFRRAGGGTEDRESTIREGKRIMQSLANQLNVPESVVNSGVQIFKLAAMNNFIQGRRTEHVAAVCLYSACRKERPCRVMLIDFADKVQVNVFKLGHTFKALHSAITLAKDGIRPVLPEDLIYRFASKLEFGLMTSKVAEDAVRMVQRMSLDWMVMGRRPSGVCGACLILAARMNNFRRTITEVVYIVKVTTHTIQKRLDEFKLTASSALTVEEFLNNEFLESRHDPPSFYRKSEEFLKTQKTRKRKRATDVEDGETEETVDENGTNEDHPDQSPQTGDPQPSQSPELSTTPEARIDADGFAIPALPSPKEIPIDPGLVDDAIEDQSGTSFDKLVAQFGDADNNDGEDDVALLDAATQNGRRGRNVGPQFELDEDWIEKEKEIEDTISEIINDPNSERHAIEFAKVEKRVALNMLLEEAENPKKLVNMDVHIGEDEFADDPEVLNCVLPPEEVLKKEKLWVNENKSWLRKQQQKIYAKKMAEAGPPKAKRNRKKKPRIGEGQTSAASTPAEAAVNALKERSWSKRINYEAIRGMFEESGLGSAATSRVTSRAGSTIAGSVADSDAQSVASESVADEAESSPAESDIDVDNTITDDFDNDGYDDDGMD</sequence>
<dbReference type="PANTHER" id="PTHR11618:SF4">
    <property type="entry name" value="TRANSCRIPTION FACTOR IIIB 90 KDA SUBUNIT"/>
    <property type="match status" value="1"/>
</dbReference>
<dbReference type="GO" id="GO:0000126">
    <property type="term" value="C:transcription factor TFIIIB complex"/>
    <property type="evidence" value="ECO:0007669"/>
    <property type="project" value="UniProtKB-ARBA"/>
</dbReference>
<protein>
    <recommendedName>
        <fullName evidence="10">B-related factor 1</fullName>
    </recommendedName>
</protein>
<evidence type="ECO:0000256" key="2">
    <source>
        <dbReference type="ARBA" id="ARBA00010857"/>
    </source>
</evidence>
<evidence type="ECO:0000256" key="10">
    <source>
        <dbReference type="ARBA" id="ARBA00031009"/>
    </source>
</evidence>
<dbReference type="SUPFAM" id="SSF47954">
    <property type="entry name" value="Cyclin-like"/>
    <property type="match status" value="2"/>
</dbReference>
<dbReference type="Proteomes" id="UP000258309">
    <property type="component" value="Unassembled WGS sequence"/>
</dbReference>
<dbReference type="FunFam" id="1.10.472.10:FF:000007">
    <property type="entry name" value="Transcription factor IIIB 90 kDa subunit"/>
    <property type="match status" value="1"/>
</dbReference>
<evidence type="ECO:0000256" key="8">
    <source>
        <dbReference type="ARBA" id="ARBA00023163"/>
    </source>
</evidence>
<evidence type="ECO:0000259" key="12">
    <source>
        <dbReference type="SMART" id="SM00385"/>
    </source>
</evidence>
<keyword evidence="7" id="KW-0010">Activator</keyword>
<dbReference type="InterPro" id="IPR000812">
    <property type="entry name" value="TFIIB"/>
</dbReference>
<evidence type="ECO:0000256" key="7">
    <source>
        <dbReference type="ARBA" id="ARBA00023159"/>
    </source>
</evidence>
<feature type="region of interest" description="Disordered" evidence="11">
    <location>
        <begin position="575"/>
        <end position="620"/>
    </location>
</feature>
<feature type="compositionally biased region" description="Polar residues" evidence="11">
    <location>
        <begin position="375"/>
        <end position="393"/>
    </location>
</feature>
<feature type="region of interest" description="Disordered" evidence="11">
    <location>
        <begin position="1"/>
        <end position="43"/>
    </location>
</feature>
<dbReference type="Pfam" id="PF00382">
    <property type="entry name" value="TFIIB"/>
    <property type="match status" value="2"/>
</dbReference>
<feature type="non-terminal residue" evidence="13">
    <location>
        <position position="1"/>
    </location>
</feature>
<gene>
    <name evidence="13" type="ORF">B7463_g2610</name>
</gene>